<dbReference type="Gene3D" id="3.40.50.1010">
    <property type="entry name" value="5'-nuclease"/>
    <property type="match status" value="1"/>
</dbReference>
<dbReference type="KEGG" id="thel:IG193_02015"/>
<dbReference type="RefSeq" id="WP_192819234.1">
    <property type="nucleotide sequence ID" value="NZ_CP062310.1"/>
</dbReference>
<dbReference type="AlphaFoldDB" id="A0A7L9FIT2"/>
<accession>A0A7L9FIT2</accession>
<dbReference type="Proteomes" id="UP000594121">
    <property type="component" value="Chromosome"/>
</dbReference>
<reference evidence="2 3" key="1">
    <citation type="submission" date="2020-10" db="EMBL/GenBank/DDBJ databases">
        <title>Thermofilum lucidum 3507LT sp. nov. a novel member of Thermofilaceae family isolated from Chile hot spring, and proposal of description order Thermofilales.</title>
        <authorList>
            <person name="Zayulina K.S."/>
            <person name="Elcheninov A.G."/>
            <person name="Toshchakov S.V."/>
            <person name="Kublanov I.V."/>
        </authorList>
    </citation>
    <scope>NUCLEOTIDE SEQUENCE [LARGE SCALE GENOMIC DNA]</scope>
    <source>
        <strain evidence="2 3">3507LT</strain>
    </source>
</reference>
<name>A0A7L9FIT2_9CREN</name>
<evidence type="ECO:0000313" key="2">
    <source>
        <dbReference type="EMBL" id="QOJ79262.1"/>
    </source>
</evidence>
<gene>
    <name evidence="2" type="ORF">IG193_02015</name>
</gene>
<keyword evidence="3" id="KW-1185">Reference proteome</keyword>
<sequence>MVGQVVYLDSSAVLKRYVREPGSSRVREVFLKAYSGELVLSYSVWNIGEVLGALDRARASGRLSGEAYELARRRFVLEARRMVKLGLALVIPLKIGVLKESWKLLEKHHIYEADALQIASAKYVNAAHFMTGDKRLHEVAVEEGLRSEYLSPSYVGPGSS</sequence>
<evidence type="ECO:0000313" key="3">
    <source>
        <dbReference type="Proteomes" id="UP000594121"/>
    </source>
</evidence>
<dbReference type="Pfam" id="PF01850">
    <property type="entry name" value="PIN"/>
    <property type="match status" value="1"/>
</dbReference>
<dbReference type="InterPro" id="IPR002716">
    <property type="entry name" value="PIN_dom"/>
</dbReference>
<feature type="domain" description="PIN" evidence="1">
    <location>
        <begin position="6"/>
        <end position="140"/>
    </location>
</feature>
<dbReference type="InParanoid" id="A0A7L9FIT2"/>
<dbReference type="GeneID" id="59148633"/>
<proteinExistence type="predicted"/>
<dbReference type="SUPFAM" id="SSF88723">
    <property type="entry name" value="PIN domain-like"/>
    <property type="match status" value="1"/>
</dbReference>
<dbReference type="CDD" id="cd09874">
    <property type="entry name" value="PIN_MT3492-like"/>
    <property type="match status" value="1"/>
</dbReference>
<dbReference type="InterPro" id="IPR029060">
    <property type="entry name" value="PIN-like_dom_sf"/>
</dbReference>
<protein>
    <submittedName>
        <fullName evidence="2">Type II toxin-antitoxin system VapC family toxin</fullName>
    </submittedName>
</protein>
<organism evidence="2 3">
    <name type="scientific">Infirmifilum lucidum</name>
    <dbReference type="NCBI Taxonomy" id="2776706"/>
    <lineage>
        <taxon>Archaea</taxon>
        <taxon>Thermoproteota</taxon>
        <taxon>Thermoprotei</taxon>
        <taxon>Thermofilales</taxon>
        <taxon>Thermofilaceae</taxon>
        <taxon>Infirmifilum</taxon>
    </lineage>
</organism>
<evidence type="ECO:0000259" key="1">
    <source>
        <dbReference type="Pfam" id="PF01850"/>
    </source>
</evidence>
<dbReference type="EMBL" id="CP062310">
    <property type="protein sequence ID" value="QOJ79262.1"/>
    <property type="molecule type" value="Genomic_DNA"/>
</dbReference>